<keyword evidence="16" id="KW-1185">Reference proteome</keyword>
<feature type="transmembrane region" description="Helical" evidence="11">
    <location>
        <begin position="116"/>
        <end position="136"/>
    </location>
</feature>
<dbReference type="GO" id="GO:0065002">
    <property type="term" value="P:intracellular protein transmembrane transport"/>
    <property type="evidence" value="ECO:0007669"/>
    <property type="project" value="UniProtKB-UniRule"/>
</dbReference>
<dbReference type="InterPro" id="IPR026593">
    <property type="entry name" value="SecY"/>
</dbReference>
<keyword evidence="3 11" id="KW-0813">Transport</keyword>
<comment type="subunit">
    <text evidence="11">Component of the Sec protein translocase complex. Heterotrimer consisting of SecY, SecE and SecG subunits. The heterotrimers can form oligomers, although 1 heterotrimer is thought to be able to translocate proteins. Interacts with the ribosome. Interacts with SecDF, and other proteins may be involved. Interacts with SecA.</text>
</comment>
<keyword evidence="9 11" id="KW-0472">Membrane</keyword>
<dbReference type="EMBL" id="FNST01000002">
    <property type="protein sequence ID" value="SEC41523.1"/>
    <property type="molecule type" value="Genomic_DNA"/>
</dbReference>
<feature type="transmembrane region" description="Helical" evidence="11">
    <location>
        <begin position="317"/>
        <end position="338"/>
    </location>
</feature>
<evidence type="ECO:0000256" key="4">
    <source>
        <dbReference type="ARBA" id="ARBA00022475"/>
    </source>
</evidence>
<dbReference type="InterPro" id="IPR030659">
    <property type="entry name" value="SecY_CS"/>
</dbReference>
<dbReference type="InterPro" id="IPR002208">
    <property type="entry name" value="SecY/SEC61-alpha"/>
</dbReference>
<dbReference type="Gene3D" id="1.10.3370.10">
    <property type="entry name" value="SecY subunit domain"/>
    <property type="match status" value="1"/>
</dbReference>
<evidence type="ECO:0000256" key="8">
    <source>
        <dbReference type="ARBA" id="ARBA00023010"/>
    </source>
</evidence>
<evidence type="ECO:0000256" key="13">
    <source>
        <dbReference type="RuleBase" id="RU003484"/>
    </source>
</evidence>
<dbReference type="AlphaFoldDB" id="A0A1H4SBH9"/>
<dbReference type="RefSeq" id="WP_093463859.1">
    <property type="nucleotide sequence ID" value="NZ_FNST01000002.1"/>
</dbReference>
<dbReference type="FunFam" id="1.10.3370.10:FF:000001">
    <property type="entry name" value="Preprotein translocase subunit SecY"/>
    <property type="match status" value="1"/>
</dbReference>
<evidence type="ECO:0000256" key="7">
    <source>
        <dbReference type="ARBA" id="ARBA00022989"/>
    </source>
</evidence>
<comment type="subcellular location">
    <subcellularLocation>
        <location evidence="11">Cell membrane</location>
        <topology evidence="11">Multi-pass membrane protein</topology>
    </subcellularLocation>
    <subcellularLocation>
        <location evidence="1 13">Membrane</location>
        <topology evidence="1 13">Multi-pass membrane protein</topology>
    </subcellularLocation>
</comment>
<evidence type="ECO:0000256" key="10">
    <source>
        <dbReference type="ARBA" id="ARBA00039733"/>
    </source>
</evidence>
<dbReference type="Proteomes" id="UP000198609">
    <property type="component" value="Unassembled WGS sequence"/>
</dbReference>
<keyword evidence="7 11" id="KW-1133">Transmembrane helix</keyword>
<evidence type="ECO:0000256" key="6">
    <source>
        <dbReference type="ARBA" id="ARBA00022927"/>
    </source>
</evidence>
<gene>
    <name evidence="11" type="primary">secY</name>
    <name evidence="15" type="ORF">SAMN04490356_4065</name>
</gene>
<feature type="transmembrane region" description="Helical" evidence="11">
    <location>
        <begin position="156"/>
        <end position="178"/>
    </location>
</feature>
<proteinExistence type="inferred from homology"/>
<evidence type="ECO:0000256" key="5">
    <source>
        <dbReference type="ARBA" id="ARBA00022692"/>
    </source>
</evidence>
<feature type="transmembrane region" description="Helical" evidence="11">
    <location>
        <begin position="378"/>
        <end position="396"/>
    </location>
</feature>
<accession>A0A1H4SBH9</accession>
<dbReference type="GO" id="GO:0043952">
    <property type="term" value="P:protein transport by the Sec complex"/>
    <property type="evidence" value="ECO:0007669"/>
    <property type="project" value="UniProtKB-UniRule"/>
</dbReference>
<evidence type="ECO:0000313" key="15">
    <source>
        <dbReference type="EMBL" id="SEC41523.1"/>
    </source>
</evidence>
<evidence type="ECO:0000256" key="9">
    <source>
        <dbReference type="ARBA" id="ARBA00023136"/>
    </source>
</evidence>
<keyword evidence="6 11" id="KW-0653">Protein transport</keyword>
<dbReference type="Pfam" id="PF00344">
    <property type="entry name" value="SecY"/>
    <property type="match status" value="1"/>
</dbReference>
<evidence type="ECO:0000256" key="2">
    <source>
        <dbReference type="ARBA" id="ARBA00005751"/>
    </source>
</evidence>
<evidence type="ECO:0000313" key="16">
    <source>
        <dbReference type="Proteomes" id="UP000198609"/>
    </source>
</evidence>
<organism evidence="15 16">
    <name type="scientific">Streptomyces melanosporofaciens</name>
    <dbReference type="NCBI Taxonomy" id="67327"/>
    <lineage>
        <taxon>Bacteria</taxon>
        <taxon>Bacillati</taxon>
        <taxon>Actinomycetota</taxon>
        <taxon>Actinomycetes</taxon>
        <taxon>Kitasatosporales</taxon>
        <taxon>Streptomycetaceae</taxon>
        <taxon>Streptomyces</taxon>
        <taxon>Streptomyces violaceusniger group</taxon>
    </lineage>
</organism>
<dbReference type="PRINTS" id="PR00303">
    <property type="entry name" value="SECYTRNLCASE"/>
</dbReference>
<sequence length="437" mass="47752">MLTAFARAFKTPDLRKKLLFTLGIIVLFRLGQHIPIPGIDYKNVQTCMDLAKGQQGLFGLVNMFSGGALLQITIFALGIMPYITASIILQLLTVVIPRLEALKKEGQAGQSKITQYTRYLTIALAILQGTGLVATARSGSLFQSCPVGGQIVRDDSIFTTAVMVITMTAGTALIMWLGELVTDRGIGNGMSILMFVSIAAGFPSAMWSIKQQGKIMGGWLEFGLVILCGLAMVGLVVFVEQAQRRIPVQYAKRMIGRRSYGGTSTYIPMKVNQAGVIPVIFASSLLYIPALIVQFSNSKAGWATWISQNFVKGDHPVYIATYFLLIVFFAFFYVAISFNPEEVADNMKKYGGFIPGIRAGRPTAEYLSYVLNRITWPGALYLGLIALVPTVALVTLNANQNFPFGGTSILIIVGVGLETVKQIESQLQQRHYEGFLR</sequence>
<dbReference type="PANTHER" id="PTHR10906">
    <property type="entry name" value="SECY/SEC61-ALPHA FAMILY MEMBER"/>
    <property type="match status" value="1"/>
</dbReference>
<dbReference type="PROSITE" id="PS00755">
    <property type="entry name" value="SECY_1"/>
    <property type="match status" value="1"/>
</dbReference>
<dbReference type="PIRSF" id="PIRSF004557">
    <property type="entry name" value="SecY"/>
    <property type="match status" value="1"/>
</dbReference>
<keyword evidence="8 11" id="KW-0811">Translocation</keyword>
<name>A0A1H4SBH9_STRMJ</name>
<dbReference type="SUPFAM" id="SSF103491">
    <property type="entry name" value="Preprotein translocase SecY subunit"/>
    <property type="match status" value="1"/>
</dbReference>
<evidence type="ECO:0000256" key="3">
    <source>
        <dbReference type="ARBA" id="ARBA00022448"/>
    </source>
</evidence>
<comment type="similarity">
    <text evidence="2 11 14">Belongs to the SecY/SEC61-alpha family.</text>
</comment>
<dbReference type="HAMAP" id="MF_01465">
    <property type="entry name" value="SecY"/>
    <property type="match status" value="1"/>
</dbReference>
<keyword evidence="5 11" id="KW-0812">Transmembrane</keyword>
<evidence type="ECO:0000256" key="1">
    <source>
        <dbReference type="ARBA" id="ARBA00004141"/>
    </source>
</evidence>
<keyword evidence="4 11" id="KW-1003">Cell membrane</keyword>
<comment type="function">
    <text evidence="11 12">The central subunit of the protein translocation channel SecYEG. Consists of two halves formed by TMs 1-5 and 6-10. These two domains form a lateral gate at the front which open onto the bilayer between TMs 2 and 7, and are clamped together by SecE at the back. The channel is closed by both a pore ring composed of hydrophobic SecY resides and a short helix (helix 2A) on the extracellular side of the membrane which forms a plug. The plug probably moves laterally to allow the channel to open. The ring and the pore may move independently.</text>
</comment>
<reference evidence="16" key="1">
    <citation type="submission" date="2016-10" db="EMBL/GenBank/DDBJ databases">
        <authorList>
            <person name="Varghese N."/>
            <person name="Submissions S."/>
        </authorList>
    </citation>
    <scope>NUCLEOTIDE SEQUENCE [LARGE SCALE GENOMIC DNA]</scope>
    <source>
        <strain evidence="16">DSM 40318</strain>
    </source>
</reference>
<feature type="transmembrane region" description="Helical" evidence="11">
    <location>
        <begin position="276"/>
        <end position="297"/>
    </location>
</feature>
<dbReference type="GO" id="GO:0006605">
    <property type="term" value="P:protein targeting"/>
    <property type="evidence" value="ECO:0007669"/>
    <property type="project" value="UniProtKB-UniRule"/>
</dbReference>
<dbReference type="InterPro" id="IPR023201">
    <property type="entry name" value="SecY_dom_sf"/>
</dbReference>
<feature type="transmembrane region" description="Helical" evidence="11">
    <location>
        <begin position="68"/>
        <end position="95"/>
    </location>
</feature>
<evidence type="ECO:0000256" key="11">
    <source>
        <dbReference type="HAMAP-Rule" id="MF_01465"/>
    </source>
</evidence>
<evidence type="ECO:0000256" key="14">
    <source>
        <dbReference type="RuleBase" id="RU004349"/>
    </source>
</evidence>
<feature type="transmembrane region" description="Helical" evidence="11">
    <location>
        <begin position="402"/>
        <end position="420"/>
    </location>
</feature>
<evidence type="ECO:0000256" key="12">
    <source>
        <dbReference type="RuleBase" id="RU000537"/>
    </source>
</evidence>
<dbReference type="GO" id="GO:0005886">
    <property type="term" value="C:plasma membrane"/>
    <property type="evidence" value="ECO:0007669"/>
    <property type="project" value="UniProtKB-SubCell"/>
</dbReference>
<protein>
    <recommendedName>
        <fullName evidence="10 11">Protein translocase subunit SecY</fullName>
    </recommendedName>
</protein>
<feature type="transmembrane region" description="Helical" evidence="11">
    <location>
        <begin position="190"/>
        <end position="209"/>
    </location>
</feature>
<dbReference type="NCBIfam" id="TIGR00967">
    <property type="entry name" value="3a0501s007"/>
    <property type="match status" value="1"/>
</dbReference>
<comment type="caution">
    <text evidence="11">Lacks conserved residue(s) required for the propagation of feature annotation.</text>
</comment>
<feature type="transmembrane region" description="Helical" evidence="11">
    <location>
        <begin position="215"/>
        <end position="239"/>
    </location>
</feature>
<dbReference type="PROSITE" id="PS00756">
    <property type="entry name" value="SECY_2"/>
    <property type="match status" value="1"/>
</dbReference>